<evidence type="ECO:0000313" key="1">
    <source>
        <dbReference type="EMBL" id="CAM9958793.1"/>
    </source>
</evidence>
<gene>
    <name evidence="1" type="ORF">MRATA1EN22A_LOCUS9922</name>
</gene>
<dbReference type="Proteomes" id="UP001162501">
    <property type="component" value="Chromosome 20"/>
</dbReference>
<sequence>MLHQFFHQFYQKLIRKWPLKPIDESERPVAHLNTLNLVIMGVGRMLIAGMYILAGAVAKYIAGPATIISFLVAALFSLLSGFCYAEFGAWVPRSGSAYLFSYVLMGQLYAFVIGWNSILPFVTGTAVLARVSSYVFDSLVGNHISQALQETFSLPLPYSLATYADIFALGLVLLMTGLLVLGARESILVIKVSIGINILVLIFIIITGFIKGDLYNWKLTEQDYKLNTSESRDIYGLGGLGPLGYGGFAPFGIEGILQGTATCFYYYFGVDTVVTKGVEALNPHRSIPWSIVITIFICFLAYSGVSAALTLMVPYYLIQPHDPLPQAILHSGWLPARYFVTIGTLCALICRLYSAVFRMPSLIYTMAEDGLLFRVLTRIHVHTGTRVVATMSAANLTGLKKKKIETHTLTHIFPAVSHSLPHLVCALVLGLMALLFKYTDLVDLVSIGTLLVYSLVAFSILVLRYQPDLNEKAEEEVEMEPEVEEHPLDSVPEASTSRILKSLWFPASTIPIQKSGQIVYGCASLLVFLLIILSLILAQWPRRVFSGDPVLTAVAVLLLLLITGVTVIIWRQPQDPSPLMFRVPALPVLPLVNIFLNIYLMMQMTSGAWTQFGIWMVIGFAIYFGYGIQHSLEENDEPQPPASTSQTLDKNIS</sequence>
<reference evidence="1" key="1">
    <citation type="submission" date="2023-05" db="EMBL/GenBank/DDBJ databases">
        <authorList>
            <consortium name="ELIXIR-Norway"/>
        </authorList>
    </citation>
    <scope>NUCLEOTIDE SEQUENCE</scope>
</reference>
<name>A0AC59YT58_RANTA</name>
<accession>A0AC59YT58</accession>
<reference evidence="1" key="2">
    <citation type="submission" date="2025-03" db="EMBL/GenBank/DDBJ databases">
        <authorList>
            <consortium name="ELIXIR-Norway"/>
            <consortium name="Elixir Norway"/>
        </authorList>
    </citation>
    <scope>NUCLEOTIDE SEQUENCE</scope>
</reference>
<protein>
    <submittedName>
        <fullName evidence="1">Uncharacterized protein</fullName>
    </submittedName>
</protein>
<dbReference type="EMBL" id="OX596104">
    <property type="protein sequence ID" value="CAM9958793.1"/>
    <property type="molecule type" value="Genomic_DNA"/>
</dbReference>
<proteinExistence type="predicted"/>
<organism evidence="1 2">
    <name type="scientific">Rangifer tarandus platyrhynchus</name>
    <name type="common">Svalbard reindeer</name>
    <dbReference type="NCBI Taxonomy" id="3082113"/>
    <lineage>
        <taxon>Eukaryota</taxon>
        <taxon>Metazoa</taxon>
        <taxon>Chordata</taxon>
        <taxon>Craniata</taxon>
        <taxon>Vertebrata</taxon>
        <taxon>Euteleostomi</taxon>
        <taxon>Mammalia</taxon>
        <taxon>Eutheria</taxon>
        <taxon>Laurasiatheria</taxon>
        <taxon>Artiodactyla</taxon>
        <taxon>Ruminantia</taxon>
        <taxon>Pecora</taxon>
        <taxon>Cervidae</taxon>
        <taxon>Odocoileinae</taxon>
        <taxon>Rangifer</taxon>
    </lineage>
</organism>
<evidence type="ECO:0000313" key="2">
    <source>
        <dbReference type="Proteomes" id="UP001162501"/>
    </source>
</evidence>